<dbReference type="Pfam" id="PF25340">
    <property type="entry name" value="BCD_RFX"/>
    <property type="match status" value="1"/>
</dbReference>
<dbReference type="PROSITE" id="PS51526">
    <property type="entry name" value="RFX_DBD"/>
    <property type="match status" value="1"/>
</dbReference>
<dbReference type="InterPro" id="IPR057321">
    <property type="entry name" value="RFX1-4/6/8-like_BCD"/>
</dbReference>
<gene>
    <name evidence="5" type="ORF">AMSG_03262</name>
</gene>
<evidence type="ECO:0000313" key="5">
    <source>
        <dbReference type="EMBL" id="KNC46831.1"/>
    </source>
</evidence>
<dbReference type="SUPFAM" id="SSF46785">
    <property type="entry name" value="Winged helix' DNA-binding domain"/>
    <property type="match status" value="1"/>
</dbReference>
<dbReference type="InterPro" id="IPR003150">
    <property type="entry name" value="DNA-bd_RFX"/>
</dbReference>
<feature type="chain" id="PRO_5005537183" description="RFX-type winged-helix domain-containing protein" evidence="3">
    <location>
        <begin position="18"/>
        <end position="490"/>
    </location>
</feature>
<dbReference type="Proteomes" id="UP000054408">
    <property type="component" value="Unassembled WGS sequence"/>
</dbReference>
<keyword evidence="3" id="KW-0732">Signal</keyword>
<dbReference type="Gene3D" id="1.10.10.10">
    <property type="entry name" value="Winged helix-like DNA-binding domain superfamily/Winged helix DNA-binding domain"/>
    <property type="match status" value="1"/>
</dbReference>
<dbReference type="InterPro" id="IPR036390">
    <property type="entry name" value="WH_DNA-bd_sf"/>
</dbReference>
<dbReference type="Pfam" id="PF02257">
    <property type="entry name" value="RFX_DNA_binding"/>
    <property type="match status" value="1"/>
</dbReference>
<evidence type="ECO:0000259" key="4">
    <source>
        <dbReference type="PROSITE" id="PS51526"/>
    </source>
</evidence>
<evidence type="ECO:0000256" key="1">
    <source>
        <dbReference type="ARBA" id="ARBA00023125"/>
    </source>
</evidence>
<dbReference type="OrthoDB" id="10056949at2759"/>
<dbReference type="EMBL" id="GL349444">
    <property type="protein sequence ID" value="KNC46831.1"/>
    <property type="molecule type" value="Genomic_DNA"/>
</dbReference>
<dbReference type="AlphaFoldDB" id="A0A0L0D411"/>
<name>A0A0L0D411_THETB</name>
<keyword evidence="1" id="KW-0238">DNA-binding</keyword>
<dbReference type="RefSeq" id="XP_013760106.1">
    <property type="nucleotide sequence ID" value="XM_013904652.1"/>
</dbReference>
<accession>A0A0L0D411</accession>
<dbReference type="eggNOG" id="KOG3712">
    <property type="taxonomic scope" value="Eukaryota"/>
</dbReference>
<reference evidence="5 6" key="1">
    <citation type="submission" date="2010-05" db="EMBL/GenBank/DDBJ databases">
        <title>The Genome Sequence of Thecamonas trahens ATCC 50062.</title>
        <authorList>
            <consortium name="The Broad Institute Genome Sequencing Platform"/>
            <person name="Russ C."/>
            <person name="Cuomo C."/>
            <person name="Shea T."/>
            <person name="Young S.K."/>
            <person name="Zeng Q."/>
            <person name="Koehrsen M."/>
            <person name="Haas B."/>
            <person name="Borodovsky M."/>
            <person name="Guigo R."/>
            <person name="Alvarado L."/>
            <person name="Berlin A."/>
            <person name="Bochicchio J."/>
            <person name="Borenstein D."/>
            <person name="Chapman S."/>
            <person name="Chen Z."/>
            <person name="Freedman E."/>
            <person name="Gellesch M."/>
            <person name="Goldberg J."/>
            <person name="Griggs A."/>
            <person name="Gujja S."/>
            <person name="Heilman E."/>
            <person name="Heiman D."/>
            <person name="Hepburn T."/>
            <person name="Howarth C."/>
            <person name="Jen D."/>
            <person name="Larson L."/>
            <person name="Mehta T."/>
            <person name="Park D."/>
            <person name="Pearson M."/>
            <person name="Roberts A."/>
            <person name="Saif S."/>
            <person name="Shenoy N."/>
            <person name="Sisk P."/>
            <person name="Stolte C."/>
            <person name="Sykes S."/>
            <person name="Thomson T."/>
            <person name="Walk T."/>
            <person name="White J."/>
            <person name="Yandava C."/>
            <person name="Burger G."/>
            <person name="Gray M.W."/>
            <person name="Holland P.W.H."/>
            <person name="King N."/>
            <person name="Lang F.B.F."/>
            <person name="Roger A.J."/>
            <person name="Ruiz-Trillo I."/>
            <person name="Lander E."/>
            <person name="Nusbaum C."/>
        </authorList>
    </citation>
    <scope>NUCLEOTIDE SEQUENCE [LARGE SCALE GENOMIC DNA]</scope>
    <source>
        <strain evidence="5 6">ATCC 50062</strain>
    </source>
</reference>
<dbReference type="GeneID" id="25562876"/>
<dbReference type="PANTHER" id="PTHR12619:SF5">
    <property type="entry name" value="TRANSCRIPTION FACTOR RFX4"/>
    <property type="match status" value="1"/>
</dbReference>
<dbReference type="InterPro" id="IPR036388">
    <property type="entry name" value="WH-like_DNA-bd_sf"/>
</dbReference>
<feature type="region of interest" description="Disordered" evidence="2">
    <location>
        <begin position="404"/>
        <end position="490"/>
    </location>
</feature>
<feature type="domain" description="RFX-type winged-helix" evidence="4">
    <location>
        <begin position="1"/>
        <end position="84"/>
    </location>
</feature>
<feature type="signal peptide" evidence="3">
    <location>
        <begin position="1"/>
        <end position="17"/>
    </location>
</feature>
<dbReference type="STRING" id="461836.A0A0L0D411"/>
<evidence type="ECO:0000256" key="2">
    <source>
        <dbReference type="SAM" id="MobiDB-lite"/>
    </source>
</evidence>
<proteinExistence type="predicted"/>
<organism evidence="5 6">
    <name type="scientific">Thecamonas trahens ATCC 50062</name>
    <dbReference type="NCBI Taxonomy" id="461836"/>
    <lineage>
        <taxon>Eukaryota</taxon>
        <taxon>Apusozoa</taxon>
        <taxon>Apusomonadida</taxon>
        <taxon>Apusomonadidae</taxon>
        <taxon>Thecamonas</taxon>
    </lineage>
</organism>
<dbReference type="GO" id="GO:0000978">
    <property type="term" value="F:RNA polymerase II cis-regulatory region sequence-specific DNA binding"/>
    <property type="evidence" value="ECO:0007669"/>
    <property type="project" value="TreeGrafter"/>
</dbReference>
<keyword evidence="6" id="KW-1185">Reference proteome</keyword>
<dbReference type="GO" id="GO:0000981">
    <property type="term" value="F:DNA-binding transcription factor activity, RNA polymerase II-specific"/>
    <property type="evidence" value="ECO:0007669"/>
    <property type="project" value="TreeGrafter"/>
</dbReference>
<sequence>MTTPAALFRAWLVVVAADANQSATLERATVFDAFASYAAAHGYDDLPVAVAGRVIRAAFPRVGTRRLGARGKSKHHYTGIAWRDGFPAASDLPPPDDLLDMCRKTASHAPAPPAAHADRVVDTGGSSWFPELVAAAADVEAGEASLVDAIVTVRTSGQLGGLAAIIEAELRRRNEMWASLAPGADVAEAMQAAEERVLAKLLSALIPDVTDPELATALAVLGPAVDAITAAMRAATLPASGSSSSDPVAGFDAAARRQIALVTQAATVATTIADEPLMARLDALLTAVDWAQISQMCMWCLAMPDTAVRAFATATVDLVAQRAPLAAWAETTAEFVGSIGPVNFTDASRRFVSSWVFFTDSVIREASLLPDAAREADAVNALAALLRLATEYVLYAIEYRSAMEARSESQKRPRGVSSNASSDSDSDDKTEDDKGGAAYNSVPNDNSEPLPPPSSKRARRVHQSNGSQSRDSYGSDDDHQQERAKRARHH</sequence>
<protein>
    <recommendedName>
        <fullName evidence="4">RFX-type winged-helix domain-containing protein</fullName>
    </recommendedName>
</protein>
<evidence type="ECO:0000313" key="6">
    <source>
        <dbReference type="Proteomes" id="UP000054408"/>
    </source>
</evidence>
<dbReference type="PANTHER" id="PTHR12619">
    <property type="entry name" value="RFX TRANSCRIPTION FACTOR FAMILY"/>
    <property type="match status" value="1"/>
</dbReference>
<dbReference type="InterPro" id="IPR039779">
    <property type="entry name" value="RFX-like"/>
</dbReference>
<feature type="compositionally biased region" description="Polar residues" evidence="2">
    <location>
        <begin position="463"/>
        <end position="472"/>
    </location>
</feature>
<evidence type="ECO:0000256" key="3">
    <source>
        <dbReference type="SAM" id="SignalP"/>
    </source>
</evidence>